<dbReference type="Pfam" id="PF04149">
    <property type="entry name" value="DUF397"/>
    <property type="match status" value="1"/>
</dbReference>
<evidence type="ECO:0000313" key="3">
    <source>
        <dbReference type="Proteomes" id="UP000243799"/>
    </source>
</evidence>
<feature type="domain" description="DUF397" evidence="1">
    <location>
        <begin position="18"/>
        <end position="69"/>
    </location>
</feature>
<dbReference type="RefSeq" id="WP_091669332.1">
    <property type="nucleotide sequence ID" value="NZ_FOKG01000001.1"/>
</dbReference>
<accession>A0A1I0W7I6</accession>
<evidence type="ECO:0000259" key="1">
    <source>
        <dbReference type="Pfam" id="PF04149"/>
    </source>
</evidence>
<reference evidence="3" key="1">
    <citation type="submission" date="2016-10" db="EMBL/GenBank/DDBJ databases">
        <authorList>
            <person name="Varghese N."/>
            <person name="Submissions S."/>
        </authorList>
    </citation>
    <scope>NUCLEOTIDE SEQUENCE [LARGE SCALE GENOMIC DNA]</scope>
    <source>
        <strain evidence="3">CGMCC 4.3568</strain>
    </source>
</reference>
<dbReference type="Proteomes" id="UP000243799">
    <property type="component" value="Unassembled WGS sequence"/>
</dbReference>
<dbReference type="EMBL" id="FOKG01000001">
    <property type="protein sequence ID" value="SFA84230.1"/>
    <property type="molecule type" value="Genomic_DNA"/>
</dbReference>
<organism evidence="2 3">
    <name type="scientific">Amycolatopsis marina</name>
    <dbReference type="NCBI Taxonomy" id="490629"/>
    <lineage>
        <taxon>Bacteria</taxon>
        <taxon>Bacillati</taxon>
        <taxon>Actinomycetota</taxon>
        <taxon>Actinomycetes</taxon>
        <taxon>Pseudonocardiales</taxon>
        <taxon>Pseudonocardiaceae</taxon>
        <taxon>Amycolatopsis</taxon>
    </lineage>
</organism>
<dbReference type="OrthoDB" id="3630359at2"/>
<name>A0A1I0W7I6_9PSEU</name>
<dbReference type="AlphaFoldDB" id="A0A1I0W7I6"/>
<dbReference type="InterPro" id="IPR007278">
    <property type="entry name" value="DUF397"/>
</dbReference>
<evidence type="ECO:0000313" key="2">
    <source>
        <dbReference type="EMBL" id="SFA84230.1"/>
    </source>
</evidence>
<sequence length="75" mass="8110">MVTGRKPSIQDVDLAASVWRKAPASDNQGACVRVARHDAYVLLDDSKHPSPASGAALVLSPVEWHALQHTLTRCH</sequence>
<keyword evidence="3" id="KW-1185">Reference proteome</keyword>
<protein>
    <recommendedName>
        <fullName evidence="1">DUF397 domain-containing protein</fullName>
    </recommendedName>
</protein>
<proteinExistence type="predicted"/>
<gene>
    <name evidence="2" type="ORF">SAMN05216266_101783</name>
</gene>